<dbReference type="Proteomes" id="UP001610432">
    <property type="component" value="Unassembled WGS sequence"/>
</dbReference>
<protein>
    <submittedName>
        <fullName evidence="1">Uncharacterized protein</fullName>
    </submittedName>
</protein>
<comment type="caution">
    <text evidence="1">The sequence shown here is derived from an EMBL/GenBank/DDBJ whole genome shotgun (WGS) entry which is preliminary data.</text>
</comment>
<dbReference type="GeneID" id="98141855"/>
<evidence type="ECO:0000313" key="2">
    <source>
        <dbReference type="Proteomes" id="UP001610432"/>
    </source>
</evidence>
<name>A0ABR4LHI5_9EURO</name>
<gene>
    <name evidence="1" type="ORF">BJX67DRAFT_289817</name>
</gene>
<sequence length="235" mass="26421">MPMPGPRTFQCRIRTERDRINKIATYICTAKDTQTGEPVYVLRASKPWEGIFSRATMQLATAPDVLIMTTEIASIVVRDPEEDGHIGRVMTHRFHDGDGQLLSVTERPDGRRWEPRRFAYRGRDYLWLHGEWKGRGLFEVDPAKLAEDAEFAAAIEIVAAARGDGARKMEVKVNAEDQVKKGTALARSNMPFWAYMLSLWDLEVKIGEEIVGDEAFVRLALGSAMLAQMVSLKGP</sequence>
<accession>A0ABR4LHI5</accession>
<proteinExistence type="predicted"/>
<evidence type="ECO:0000313" key="1">
    <source>
        <dbReference type="EMBL" id="KAL2862827.1"/>
    </source>
</evidence>
<organism evidence="1 2">
    <name type="scientific">Aspergillus lucknowensis</name>
    <dbReference type="NCBI Taxonomy" id="176173"/>
    <lineage>
        <taxon>Eukaryota</taxon>
        <taxon>Fungi</taxon>
        <taxon>Dikarya</taxon>
        <taxon>Ascomycota</taxon>
        <taxon>Pezizomycotina</taxon>
        <taxon>Eurotiomycetes</taxon>
        <taxon>Eurotiomycetidae</taxon>
        <taxon>Eurotiales</taxon>
        <taxon>Aspergillaceae</taxon>
        <taxon>Aspergillus</taxon>
        <taxon>Aspergillus subgen. Nidulantes</taxon>
    </lineage>
</organism>
<reference evidence="1 2" key="1">
    <citation type="submission" date="2024-07" db="EMBL/GenBank/DDBJ databases">
        <title>Section-level genome sequencing and comparative genomics of Aspergillus sections Usti and Cavernicolus.</title>
        <authorList>
            <consortium name="Lawrence Berkeley National Laboratory"/>
            <person name="Nybo J.L."/>
            <person name="Vesth T.C."/>
            <person name="Theobald S."/>
            <person name="Frisvad J.C."/>
            <person name="Larsen T.O."/>
            <person name="Kjaerboelling I."/>
            <person name="Rothschild-Mancinelli K."/>
            <person name="Lyhne E.K."/>
            <person name="Kogle M.E."/>
            <person name="Barry K."/>
            <person name="Clum A."/>
            <person name="Na H."/>
            <person name="Ledsgaard L."/>
            <person name="Lin J."/>
            <person name="Lipzen A."/>
            <person name="Kuo A."/>
            <person name="Riley R."/>
            <person name="Mondo S."/>
            <person name="Labutti K."/>
            <person name="Haridas S."/>
            <person name="Pangalinan J."/>
            <person name="Salamov A.A."/>
            <person name="Simmons B.A."/>
            <person name="Magnuson J.K."/>
            <person name="Chen J."/>
            <person name="Drula E."/>
            <person name="Henrissat B."/>
            <person name="Wiebenga A."/>
            <person name="Lubbers R.J."/>
            <person name="Gomes A.C."/>
            <person name="Macurrencykelacurrency M.R."/>
            <person name="Stajich J."/>
            <person name="Grigoriev I.V."/>
            <person name="Mortensen U.H."/>
            <person name="De Vries R.P."/>
            <person name="Baker S.E."/>
            <person name="Andersen M.R."/>
        </authorList>
    </citation>
    <scope>NUCLEOTIDE SEQUENCE [LARGE SCALE GENOMIC DNA]</scope>
    <source>
        <strain evidence="1 2">CBS 449.75</strain>
    </source>
</reference>
<dbReference type="RefSeq" id="XP_070881806.1">
    <property type="nucleotide sequence ID" value="XM_071026783.1"/>
</dbReference>
<keyword evidence="2" id="KW-1185">Reference proteome</keyword>
<dbReference type="EMBL" id="JBFXLQ010000061">
    <property type="protein sequence ID" value="KAL2862827.1"/>
    <property type="molecule type" value="Genomic_DNA"/>
</dbReference>